<organism evidence="2 3">
    <name type="scientific">Zophobas morio</name>
    <dbReference type="NCBI Taxonomy" id="2755281"/>
    <lineage>
        <taxon>Eukaryota</taxon>
        <taxon>Metazoa</taxon>
        <taxon>Ecdysozoa</taxon>
        <taxon>Arthropoda</taxon>
        <taxon>Hexapoda</taxon>
        <taxon>Insecta</taxon>
        <taxon>Pterygota</taxon>
        <taxon>Neoptera</taxon>
        <taxon>Endopterygota</taxon>
        <taxon>Coleoptera</taxon>
        <taxon>Polyphaga</taxon>
        <taxon>Cucujiformia</taxon>
        <taxon>Tenebrionidae</taxon>
        <taxon>Zophobas</taxon>
    </lineage>
</organism>
<dbReference type="Proteomes" id="UP001168821">
    <property type="component" value="Unassembled WGS sequence"/>
</dbReference>
<protein>
    <submittedName>
        <fullName evidence="2">Uncharacterized protein</fullName>
    </submittedName>
</protein>
<evidence type="ECO:0000313" key="3">
    <source>
        <dbReference type="Proteomes" id="UP001168821"/>
    </source>
</evidence>
<gene>
    <name evidence="2" type="ORF">Zmor_025382</name>
</gene>
<dbReference type="EMBL" id="JALNTZ010000008">
    <property type="protein sequence ID" value="KAJ3642619.1"/>
    <property type="molecule type" value="Genomic_DNA"/>
</dbReference>
<evidence type="ECO:0000313" key="2">
    <source>
        <dbReference type="EMBL" id="KAJ3642619.1"/>
    </source>
</evidence>
<sequence>MKSTMAERKYTKIYFRIFPMKKMLWDYLKILDDHRTIYIRCLQQLAKSKEHMMPTFWTFVLIVGIIYLGDRSRRAKSKTMAC</sequence>
<name>A0AA38HRX4_9CUCU</name>
<evidence type="ECO:0000256" key="1">
    <source>
        <dbReference type="SAM" id="Phobius"/>
    </source>
</evidence>
<dbReference type="AlphaFoldDB" id="A0AA38HRX4"/>
<accession>A0AA38HRX4</accession>
<comment type="caution">
    <text evidence="2">The sequence shown here is derived from an EMBL/GenBank/DDBJ whole genome shotgun (WGS) entry which is preliminary data.</text>
</comment>
<keyword evidence="1" id="KW-0812">Transmembrane</keyword>
<proteinExistence type="predicted"/>
<feature type="transmembrane region" description="Helical" evidence="1">
    <location>
        <begin position="52"/>
        <end position="69"/>
    </location>
</feature>
<reference evidence="2" key="1">
    <citation type="journal article" date="2023" name="G3 (Bethesda)">
        <title>Whole genome assemblies of Zophobas morio and Tenebrio molitor.</title>
        <authorList>
            <person name="Kaur S."/>
            <person name="Stinson S.A."/>
            <person name="diCenzo G.C."/>
        </authorList>
    </citation>
    <scope>NUCLEOTIDE SEQUENCE</scope>
    <source>
        <strain evidence="2">QUZm001</strain>
    </source>
</reference>
<keyword evidence="1" id="KW-0472">Membrane</keyword>
<keyword evidence="3" id="KW-1185">Reference proteome</keyword>
<keyword evidence="1" id="KW-1133">Transmembrane helix</keyword>